<dbReference type="EMBL" id="CP021920">
    <property type="protein sequence ID" value="ASB88748.1"/>
    <property type="molecule type" value="Genomic_DNA"/>
</dbReference>
<protein>
    <recommendedName>
        <fullName evidence="3">DUF2515 domain-containing protein</fullName>
    </recommendedName>
</protein>
<reference evidence="1 2" key="1">
    <citation type="submission" date="2017-06" db="EMBL/GenBank/DDBJ databases">
        <title>Genome sequence of Bacillus sonorensis strain SRCM101395.</title>
        <authorList>
            <person name="Cho S.H."/>
        </authorList>
    </citation>
    <scope>NUCLEOTIDE SEQUENCE [LARGE SCALE GENOMIC DNA]</scope>
    <source>
        <strain evidence="1 2">SRCM101395</strain>
    </source>
</reference>
<gene>
    <name evidence="1" type="ORF">S101395_02240</name>
</gene>
<evidence type="ECO:0000313" key="1">
    <source>
        <dbReference type="EMBL" id="ASB88748.1"/>
    </source>
</evidence>
<evidence type="ECO:0000313" key="2">
    <source>
        <dbReference type="Proteomes" id="UP000196877"/>
    </source>
</evidence>
<proteinExistence type="predicted"/>
<dbReference type="InterPro" id="IPR019658">
    <property type="entry name" value="DUF2515"/>
</dbReference>
<organism evidence="1 2">
    <name type="scientific">Bacillus sonorensis</name>
    <dbReference type="NCBI Taxonomy" id="119858"/>
    <lineage>
        <taxon>Bacteria</taxon>
        <taxon>Bacillati</taxon>
        <taxon>Bacillota</taxon>
        <taxon>Bacilli</taxon>
        <taxon>Bacillales</taxon>
        <taxon>Bacillaceae</taxon>
        <taxon>Bacillus</taxon>
    </lineage>
</organism>
<keyword evidence="2" id="KW-1185">Reference proteome</keyword>
<dbReference type="GeneID" id="92853812"/>
<dbReference type="Pfam" id="PF10720">
    <property type="entry name" value="DUF2515"/>
    <property type="match status" value="1"/>
</dbReference>
<evidence type="ECO:0008006" key="3">
    <source>
        <dbReference type="Google" id="ProtNLM"/>
    </source>
</evidence>
<name>A0ABN5AD96_9BACI</name>
<accession>A0ABN5AD96</accession>
<sequence length="321" mass="38256">MGNTISWKELTRYIQELTGKLNKDNISRTNAYKKYFDRHPEIKWALLASFVSRNAGWSMTDLKGSLFGPGLSDAQQKWLFLTYERANWLIFSDAYPQLLLYQLSKQFEKPLFHLLPALGVSSFMEAEWERFWHERDQKRLMYALIINEQNTIQTPIIQNPLFKKNVFHTIPFQVCEWFHFNTVIFPTVEGVFYGVSVKRFTSLKERIKLGKQLSQLLFRPELFPFFFHFTTYVPHTGSRFDMERWAGAMSRSSPFLRTCFPVIAHSLDGVKTDWFHGENMEGLFEDEKLPETIELTEWYFHKRRQLRAVFSLENWLKKSWK</sequence>
<dbReference type="Proteomes" id="UP000196877">
    <property type="component" value="Chromosome"/>
</dbReference>
<dbReference type="RefSeq" id="WP_006636365.1">
    <property type="nucleotide sequence ID" value="NZ_BORD01000005.1"/>
</dbReference>